<feature type="transmembrane region" description="Helical" evidence="9">
    <location>
        <begin position="410"/>
        <end position="431"/>
    </location>
</feature>
<evidence type="ECO:0000256" key="4">
    <source>
        <dbReference type="ARBA" id="ARBA00022692"/>
    </source>
</evidence>
<dbReference type="AlphaFoldDB" id="A0A6G1HPI8"/>
<organism evidence="11 12">
    <name type="scientific">Trichodelitschia bisporula</name>
    <dbReference type="NCBI Taxonomy" id="703511"/>
    <lineage>
        <taxon>Eukaryota</taxon>
        <taxon>Fungi</taxon>
        <taxon>Dikarya</taxon>
        <taxon>Ascomycota</taxon>
        <taxon>Pezizomycotina</taxon>
        <taxon>Dothideomycetes</taxon>
        <taxon>Dothideomycetes incertae sedis</taxon>
        <taxon>Phaeotrichales</taxon>
        <taxon>Phaeotrichaceae</taxon>
        <taxon>Trichodelitschia</taxon>
    </lineage>
</organism>
<dbReference type="EMBL" id="ML996702">
    <property type="protein sequence ID" value="KAF2397930.1"/>
    <property type="molecule type" value="Genomic_DNA"/>
</dbReference>
<dbReference type="OrthoDB" id="1288932at2759"/>
<sequence length="468" mass="49916">MSDRGFLTYREPDSSSTSAPIPRLTTKVVQLLVLISFFVLLNVGEWLASKAFRAGLIGQIVVGLVYGRPLANILDIAWQHTFIALGYLGLVLIIVEGSLAVRLDLLKANFVLSVFAACIGILAPIGLSFLALYLGFGYGAVETFICGAALSSTSIGTTFVVLGQASSAVAFADTKVGSVLISAAVFDDVAGLAMASVIEQLSDDAGRLGWLIGRPILASVLMAALTPLLTKFAFAPLFRHLEPPRGHWANMSLMVGVLCAFLAIAAYAGTSLLFGAFLAGTFLAYLENEPGRFMKTYAKYVLDVQQYLMQPIFFASIGFAIPFKSLWSGRAVWRGVVYALLMVIGKVLVGTVIPLWDVLRHKGTLRERTSGTLWPSVLLGGAMVARGEIGLLIIQIGFNKTAYLSQDALITAIWAILLNTVIGPVAVGFLVKYKAQEIGTSQWGIQKHGSGEQSEVSVNASNVEAGNG</sequence>
<feature type="transmembrane region" description="Helical" evidence="9">
    <location>
        <begin position="77"/>
        <end position="99"/>
    </location>
</feature>
<evidence type="ECO:0000256" key="5">
    <source>
        <dbReference type="ARBA" id="ARBA00022989"/>
    </source>
</evidence>
<dbReference type="Gene3D" id="1.20.1530.20">
    <property type="match status" value="1"/>
</dbReference>
<keyword evidence="4 9" id="KW-0812">Transmembrane</keyword>
<evidence type="ECO:0000256" key="6">
    <source>
        <dbReference type="ARBA" id="ARBA00023065"/>
    </source>
</evidence>
<feature type="transmembrane region" description="Helical" evidence="9">
    <location>
        <begin position="335"/>
        <end position="356"/>
    </location>
</feature>
<feature type="transmembrane region" description="Helical" evidence="9">
    <location>
        <begin position="140"/>
        <end position="162"/>
    </location>
</feature>
<feature type="compositionally biased region" description="Polar residues" evidence="8">
    <location>
        <begin position="451"/>
        <end position="468"/>
    </location>
</feature>
<dbReference type="PANTHER" id="PTHR43562:SF2">
    <property type="entry name" value="SODIUM-HYDROGEN ANTIPORTER"/>
    <property type="match status" value="1"/>
</dbReference>
<feature type="transmembrane region" description="Helical" evidence="9">
    <location>
        <begin position="253"/>
        <end position="286"/>
    </location>
</feature>
<evidence type="ECO:0000256" key="2">
    <source>
        <dbReference type="ARBA" id="ARBA00022448"/>
    </source>
</evidence>
<evidence type="ECO:0000313" key="12">
    <source>
        <dbReference type="Proteomes" id="UP000799640"/>
    </source>
</evidence>
<comment type="subcellular location">
    <subcellularLocation>
        <location evidence="1">Membrane</location>
        <topology evidence="1">Multi-pass membrane protein</topology>
    </subcellularLocation>
</comment>
<dbReference type="InterPro" id="IPR006153">
    <property type="entry name" value="Cation/H_exchanger_TM"/>
</dbReference>
<evidence type="ECO:0000256" key="8">
    <source>
        <dbReference type="SAM" id="MobiDB-lite"/>
    </source>
</evidence>
<evidence type="ECO:0000256" key="9">
    <source>
        <dbReference type="SAM" id="Phobius"/>
    </source>
</evidence>
<dbReference type="GO" id="GO:0016020">
    <property type="term" value="C:membrane"/>
    <property type="evidence" value="ECO:0007669"/>
    <property type="project" value="UniProtKB-SubCell"/>
</dbReference>
<feature type="region of interest" description="Disordered" evidence="8">
    <location>
        <begin position="449"/>
        <end position="468"/>
    </location>
</feature>
<accession>A0A6G1HPI8</accession>
<evidence type="ECO:0000256" key="1">
    <source>
        <dbReference type="ARBA" id="ARBA00004141"/>
    </source>
</evidence>
<protein>
    <recommendedName>
        <fullName evidence="10">Cation/H+ exchanger transmembrane domain-containing protein</fullName>
    </recommendedName>
</protein>
<proteinExistence type="predicted"/>
<evidence type="ECO:0000256" key="7">
    <source>
        <dbReference type="ARBA" id="ARBA00023136"/>
    </source>
</evidence>
<evidence type="ECO:0000256" key="3">
    <source>
        <dbReference type="ARBA" id="ARBA00022449"/>
    </source>
</evidence>
<dbReference type="InterPro" id="IPR038770">
    <property type="entry name" value="Na+/solute_symporter_sf"/>
</dbReference>
<dbReference type="Proteomes" id="UP000799640">
    <property type="component" value="Unassembled WGS sequence"/>
</dbReference>
<feature type="transmembrane region" description="Helical" evidence="9">
    <location>
        <begin position="377"/>
        <end position="398"/>
    </location>
</feature>
<dbReference type="GO" id="GO:1902600">
    <property type="term" value="P:proton transmembrane transport"/>
    <property type="evidence" value="ECO:0007669"/>
    <property type="project" value="InterPro"/>
</dbReference>
<evidence type="ECO:0000313" key="11">
    <source>
        <dbReference type="EMBL" id="KAF2397930.1"/>
    </source>
</evidence>
<gene>
    <name evidence="11" type="ORF">EJ06DRAFT_539330</name>
</gene>
<feature type="transmembrane region" description="Helical" evidence="9">
    <location>
        <begin position="307"/>
        <end position="323"/>
    </location>
</feature>
<dbReference type="Pfam" id="PF00999">
    <property type="entry name" value="Na_H_Exchanger"/>
    <property type="match status" value="1"/>
</dbReference>
<dbReference type="PANTHER" id="PTHR43562">
    <property type="entry name" value="NAPA-TYPE SODIUM/HYDROGEN ANTIPORTER"/>
    <property type="match status" value="1"/>
</dbReference>
<evidence type="ECO:0000259" key="10">
    <source>
        <dbReference type="Pfam" id="PF00999"/>
    </source>
</evidence>
<feature type="transmembrane region" description="Helical" evidence="9">
    <location>
        <begin position="28"/>
        <end position="47"/>
    </location>
</feature>
<feature type="domain" description="Cation/H+ exchanger transmembrane" evidence="10">
    <location>
        <begin position="47"/>
        <end position="432"/>
    </location>
</feature>
<keyword evidence="6" id="KW-0406">Ion transport</keyword>
<keyword evidence="12" id="KW-1185">Reference proteome</keyword>
<name>A0A6G1HPI8_9PEZI</name>
<reference evidence="11" key="1">
    <citation type="journal article" date="2020" name="Stud. Mycol.">
        <title>101 Dothideomycetes genomes: a test case for predicting lifestyles and emergence of pathogens.</title>
        <authorList>
            <person name="Haridas S."/>
            <person name="Albert R."/>
            <person name="Binder M."/>
            <person name="Bloem J."/>
            <person name="Labutti K."/>
            <person name="Salamov A."/>
            <person name="Andreopoulos B."/>
            <person name="Baker S."/>
            <person name="Barry K."/>
            <person name="Bills G."/>
            <person name="Bluhm B."/>
            <person name="Cannon C."/>
            <person name="Castanera R."/>
            <person name="Culley D."/>
            <person name="Daum C."/>
            <person name="Ezra D."/>
            <person name="Gonzalez J."/>
            <person name="Henrissat B."/>
            <person name="Kuo A."/>
            <person name="Liang C."/>
            <person name="Lipzen A."/>
            <person name="Lutzoni F."/>
            <person name="Magnuson J."/>
            <person name="Mondo S."/>
            <person name="Nolan M."/>
            <person name="Ohm R."/>
            <person name="Pangilinan J."/>
            <person name="Park H.-J."/>
            <person name="Ramirez L."/>
            <person name="Alfaro M."/>
            <person name="Sun H."/>
            <person name="Tritt A."/>
            <person name="Yoshinaga Y."/>
            <person name="Zwiers L.-H."/>
            <person name="Turgeon B."/>
            <person name="Goodwin S."/>
            <person name="Spatafora J."/>
            <person name="Crous P."/>
            <person name="Grigoriev I."/>
        </authorList>
    </citation>
    <scope>NUCLEOTIDE SEQUENCE</scope>
    <source>
        <strain evidence="11">CBS 262.69</strain>
    </source>
</reference>
<keyword evidence="5 9" id="KW-1133">Transmembrane helix</keyword>
<keyword evidence="3" id="KW-0050">Antiport</keyword>
<feature type="transmembrane region" description="Helical" evidence="9">
    <location>
        <begin position="111"/>
        <end position="134"/>
    </location>
</feature>
<feature type="transmembrane region" description="Helical" evidence="9">
    <location>
        <begin position="216"/>
        <end position="238"/>
    </location>
</feature>
<keyword evidence="2" id="KW-0813">Transport</keyword>
<dbReference type="GO" id="GO:0015297">
    <property type="term" value="F:antiporter activity"/>
    <property type="evidence" value="ECO:0007669"/>
    <property type="project" value="UniProtKB-KW"/>
</dbReference>
<keyword evidence="7 9" id="KW-0472">Membrane</keyword>